<dbReference type="PANTHER" id="PTHR30250">
    <property type="entry name" value="PST FAMILY PREDICTED COLANIC ACID TRANSPORTER"/>
    <property type="match status" value="1"/>
</dbReference>
<dbReference type="InterPro" id="IPR002797">
    <property type="entry name" value="Polysacc_synth"/>
</dbReference>
<evidence type="ECO:0000256" key="6">
    <source>
        <dbReference type="SAM" id="Phobius"/>
    </source>
</evidence>
<feature type="transmembrane region" description="Helical" evidence="6">
    <location>
        <begin position="428"/>
        <end position="446"/>
    </location>
</feature>
<organism evidence="7 8">
    <name type="scientific">Bifidobacterium adolescentis</name>
    <dbReference type="NCBI Taxonomy" id="1680"/>
    <lineage>
        <taxon>Bacteria</taxon>
        <taxon>Bacillati</taxon>
        <taxon>Actinomycetota</taxon>
        <taxon>Actinomycetes</taxon>
        <taxon>Bifidobacteriales</taxon>
        <taxon>Bifidobacteriaceae</taxon>
        <taxon>Bifidobacterium</taxon>
    </lineage>
</organism>
<dbReference type="PANTHER" id="PTHR30250:SF11">
    <property type="entry name" value="O-ANTIGEN TRANSPORTER-RELATED"/>
    <property type="match status" value="1"/>
</dbReference>
<reference evidence="7 8" key="1">
    <citation type="submission" date="2018-08" db="EMBL/GenBank/DDBJ databases">
        <title>A genome reference for cultivated species of the human gut microbiota.</title>
        <authorList>
            <person name="Zou Y."/>
            <person name="Xue W."/>
            <person name="Luo G."/>
        </authorList>
    </citation>
    <scope>NUCLEOTIDE SEQUENCE [LARGE SCALE GENOMIC DNA]</scope>
    <source>
        <strain evidence="7 8">AM12-20</strain>
    </source>
</reference>
<dbReference type="EMBL" id="QRLP01000012">
    <property type="protein sequence ID" value="RHJ15625.1"/>
    <property type="molecule type" value="Genomic_DNA"/>
</dbReference>
<evidence type="ECO:0008006" key="9">
    <source>
        <dbReference type="Google" id="ProtNLM"/>
    </source>
</evidence>
<keyword evidence="2" id="KW-1003">Cell membrane</keyword>
<feature type="transmembrane region" description="Helical" evidence="6">
    <location>
        <begin position="110"/>
        <end position="129"/>
    </location>
</feature>
<keyword evidence="5 6" id="KW-0472">Membrane</keyword>
<proteinExistence type="predicted"/>
<feature type="transmembrane region" description="Helical" evidence="6">
    <location>
        <begin position="79"/>
        <end position="104"/>
    </location>
</feature>
<feature type="transmembrane region" description="Helical" evidence="6">
    <location>
        <begin position="241"/>
        <end position="263"/>
    </location>
</feature>
<feature type="transmembrane region" description="Helical" evidence="6">
    <location>
        <begin position="348"/>
        <end position="367"/>
    </location>
</feature>
<evidence type="ECO:0000256" key="3">
    <source>
        <dbReference type="ARBA" id="ARBA00022692"/>
    </source>
</evidence>
<evidence type="ECO:0000256" key="1">
    <source>
        <dbReference type="ARBA" id="ARBA00004651"/>
    </source>
</evidence>
<name>A0AAX1TVW7_BIFAD</name>
<comment type="caution">
    <text evidence="7">The sequence shown here is derived from an EMBL/GenBank/DDBJ whole genome shotgun (WGS) entry which is preliminary data.</text>
</comment>
<protein>
    <recommendedName>
        <fullName evidence="9">Polysaccharide biosynthesis protein</fullName>
    </recommendedName>
</protein>
<accession>A0AAX1TVW7</accession>
<comment type="subcellular location">
    <subcellularLocation>
        <location evidence="1">Cell membrane</location>
        <topology evidence="1">Multi-pass membrane protein</topology>
    </subcellularLocation>
</comment>
<evidence type="ECO:0000256" key="5">
    <source>
        <dbReference type="ARBA" id="ARBA00023136"/>
    </source>
</evidence>
<sequence>MRLLKKIGLYFIGNLASKILSAILIPIYAFYVSSSDLGIFDYSQTLMQIIVPIVYFSIWEAILKYVISADSDSSRKEIINTALTISLISTLLLVAVTYVLYIMHVISDCSYVFMMMLFNAFNIVLQYISRSMGENVTYVIAGIAAVVVNFIGVVILVVLLKQGAHGLFVSYTLGQAASCIIMFCRCKLFKGFAFSVKPQIVRMLLLFSLPMAANAISGWLIQGVGRVVINSNLGDSANGLYSYASKLGNLVTVVVGVVSMALMEELYIRMNDDDINEYFNKICNQIWIVILGIYAFVIPLIGLYYLFTAKTEYAGTLRYVSPCILVACISAFSTNVGGAFQIKDLTKYIFLTTLAGGLVTTIVAIAAVSWLGIWGVILAQLLGALTLLSIRCIVAHRLMNFSLDIKRSCFMLLLICLDSFVLLKISSFWSLSAFAVLNTLVLAVMYRRQIKEIMMKRLSSV</sequence>
<feature type="transmembrane region" description="Helical" evidence="6">
    <location>
        <begin position="136"/>
        <end position="160"/>
    </location>
</feature>
<dbReference type="RefSeq" id="WP_117837124.1">
    <property type="nucleotide sequence ID" value="NZ_JAQDVJ010000013.1"/>
</dbReference>
<dbReference type="Proteomes" id="UP000284589">
    <property type="component" value="Unassembled WGS sequence"/>
</dbReference>
<feature type="transmembrane region" description="Helical" evidence="6">
    <location>
        <begin position="7"/>
        <end position="29"/>
    </location>
</feature>
<evidence type="ECO:0000313" key="7">
    <source>
        <dbReference type="EMBL" id="RHJ15625.1"/>
    </source>
</evidence>
<dbReference type="InterPro" id="IPR050833">
    <property type="entry name" value="Poly_Biosynth_Transport"/>
</dbReference>
<evidence type="ECO:0000313" key="8">
    <source>
        <dbReference type="Proteomes" id="UP000284589"/>
    </source>
</evidence>
<keyword evidence="3 6" id="KW-0812">Transmembrane</keyword>
<dbReference type="AlphaFoldDB" id="A0AAX1TVW7"/>
<feature type="transmembrane region" description="Helical" evidence="6">
    <location>
        <begin position="49"/>
        <end position="67"/>
    </location>
</feature>
<evidence type="ECO:0000256" key="2">
    <source>
        <dbReference type="ARBA" id="ARBA00022475"/>
    </source>
</evidence>
<feature type="transmembrane region" description="Helical" evidence="6">
    <location>
        <begin position="405"/>
        <end position="422"/>
    </location>
</feature>
<feature type="transmembrane region" description="Helical" evidence="6">
    <location>
        <begin position="284"/>
        <end position="307"/>
    </location>
</feature>
<dbReference type="Pfam" id="PF01943">
    <property type="entry name" value="Polysacc_synt"/>
    <property type="match status" value="1"/>
</dbReference>
<evidence type="ECO:0000256" key="4">
    <source>
        <dbReference type="ARBA" id="ARBA00022989"/>
    </source>
</evidence>
<feature type="transmembrane region" description="Helical" evidence="6">
    <location>
        <begin position="200"/>
        <end position="221"/>
    </location>
</feature>
<feature type="transmembrane region" description="Helical" evidence="6">
    <location>
        <begin position="319"/>
        <end position="336"/>
    </location>
</feature>
<gene>
    <name evidence="7" type="ORF">DW139_09365</name>
</gene>
<dbReference type="GO" id="GO:0005886">
    <property type="term" value="C:plasma membrane"/>
    <property type="evidence" value="ECO:0007669"/>
    <property type="project" value="UniProtKB-SubCell"/>
</dbReference>
<feature type="transmembrane region" description="Helical" evidence="6">
    <location>
        <begin position="373"/>
        <end position="393"/>
    </location>
</feature>
<keyword evidence="4 6" id="KW-1133">Transmembrane helix</keyword>
<feature type="transmembrane region" description="Helical" evidence="6">
    <location>
        <begin position="166"/>
        <end position="188"/>
    </location>
</feature>